<proteinExistence type="predicted"/>
<gene>
    <name evidence="1" type="ORF">RM552_00905</name>
</gene>
<organism evidence="1 2">
    <name type="scientific">Glaciecola petra</name>
    <dbReference type="NCBI Taxonomy" id="3075602"/>
    <lineage>
        <taxon>Bacteria</taxon>
        <taxon>Pseudomonadati</taxon>
        <taxon>Pseudomonadota</taxon>
        <taxon>Gammaproteobacteria</taxon>
        <taxon>Alteromonadales</taxon>
        <taxon>Alteromonadaceae</taxon>
        <taxon>Glaciecola</taxon>
    </lineage>
</organism>
<evidence type="ECO:0000313" key="1">
    <source>
        <dbReference type="EMBL" id="MDT0593398.1"/>
    </source>
</evidence>
<keyword evidence="2" id="KW-1185">Reference proteome</keyword>
<dbReference type="RefSeq" id="WP_311366919.1">
    <property type="nucleotide sequence ID" value="NZ_JAVRHX010000001.1"/>
</dbReference>
<reference evidence="1 2" key="1">
    <citation type="submission" date="2023-09" db="EMBL/GenBank/DDBJ databases">
        <authorList>
            <person name="Rey-Velasco X."/>
        </authorList>
    </citation>
    <scope>NUCLEOTIDE SEQUENCE [LARGE SCALE GENOMIC DNA]</scope>
    <source>
        <strain evidence="1 2">P117</strain>
    </source>
</reference>
<dbReference type="EMBL" id="JAVRHX010000001">
    <property type="protein sequence ID" value="MDT0593398.1"/>
    <property type="molecule type" value="Genomic_DNA"/>
</dbReference>
<sequence>MKLIFNFAVWILLLGALLAFFDHYLDEEDVYRKESNGQSSVYFVGEITPPKVDKALNLLRPDDKLIIDSGGGDMASAMRLGNFMIENNTVIEVLDLCMSSCANYLFVAASKKILNRSSLVVYHGGPRQANILKQLEAAFNGRNNLMSVGRLNYEMVIVENNLSDRVERLQQRSNCPQMMQIRDRFGQCVPFTAEIYLADLLQIEEQYYNKISPALDKNIPYYGQWNEYESIYQSYKYYGFYYDISSLRQMGVDNIEVKGKEWLPEANPFIDWVYQVRLN</sequence>
<comment type="caution">
    <text evidence="1">The sequence shown here is derived from an EMBL/GenBank/DDBJ whole genome shotgun (WGS) entry which is preliminary data.</text>
</comment>
<evidence type="ECO:0000313" key="2">
    <source>
        <dbReference type="Proteomes" id="UP001253545"/>
    </source>
</evidence>
<name>A0ABU2ZLA3_9ALTE</name>
<accession>A0ABU2ZLA3</accession>
<dbReference type="SUPFAM" id="SSF52096">
    <property type="entry name" value="ClpP/crotonase"/>
    <property type="match status" value="1"/>
</dbReference>
<dbReference type="InterPro" id="IPR029045">
    <property type="entry name" value="ClpP/crotonase-like_dom_sf"/>
</dbReference>
<dbReference type="Proteomes" id="UP001253545">
    <property type="component" value="Unassembled WGS sequence"/>
</dbReference>
<protein>
    <submittedName>
        <fullName evidence="1">Uncharacterized protein</fullName>
    </submittedName>
</protein>